<dbReference type="SUPFAM" id="SSF75632">
    <property type="entry name" value="Cullin homology domain"/>
    <property type="match status" value="1"/>
</dbReference>
<feature type="region of interest" description="Disordered" evidence="14">
    <location>
        <begin position="388"/>
        <end position="408"/>
    </location>
</feature>
<evidence type="ECO:0000313" key="19">
    <source>
        <dbReference type="EMBL" id="KAF4105484.1"/>
    </source>
</evidence>
<feature type="compositionally biased region" description="Low complexity" evidence="14">
    <location>
        <begin position="738"/>
        <end position="764"/>
    </location>
</feature>
<dbReference type="SMART" id="SM00884">
    <property type="entry name" value="Cullin_Nedd8"/>
    <property type="match status" value="1"/>
</dbReference>
<dbReference type="PANTHER" id="PTHR22771">
    <property type="entry name" value="CULLIN AND GALACTOSE-BINDING DOMAIN-CONTAINING"/>
    <property type="match status" value="1"/>
</dbReference>
<reference evidence="19 20" key="1">
    <citation type="submission" date="2020-04" db="EMBL/GenBank/DDBJ databases">
        <title>Chromosome-level genome assembly of a cyprinid fish Onychostoma macrolepis by integration of Nanopore Sequencing, Bionano and Hi-C technology.</title>
        <authorList>
            <person name="Wang D."/>
        </authorList>
    </citation>
    <scope>NUCLEOTIDE SEQUENCE [LARGE SCALE GENOMIC DNA]</scope>
    <source>
        <strain evidence="19">SWU-2019</strain>
        <tissue evidence="19">Muscle</tissue>
    </source>
</reference>
<dbReference type="Proteomes" id="UP000579812">
    <property type="component" value="Unassembled WGS sequence"/>
</dbReference>
<keyword evidence="8 12" id="KW-0863">Zinc-finger</keyword>
<dbReference type="Gene3D" id="1.20.120.1750">
    <property type="match status" value="1"/>
</dbReference>
<keyword evidence="3" id="KW-0963">Cytoplasm</keyword>
<dbReference type="InterPro" id="IPR045093">
    <property type="entry name" value="Cullin"/>
</dbReference>
<dbReference type="InterPro" id="IPR001841">
    <property type="entry name" value="Znf_RING"/>
</dbReference>
<evidence type="ECO:0000256" key="13">
    <source>
        <dbReference type="PROSITE-ProRule" id="PRU00330"/>
    </source>
</evidence>
<dbReference type="Pfam" id="PF10557">
    <property type="entry name" value="Cullin_Nedd8"/>
    <property type="match status" value="1"/>
</dbReference>
<keyword evidence="11" id="KW-0832">Ubl conjugation</keyword>
<dbReference type="Pfam" id="PF22191">
    <property type="entry name" value="IBR_1"/>
    <property type="match status" value="1"/>
</dbReference>
<comment type="caution">
    <text evidence="19">The sequence shown here is derived from an EMBL/GenBank/DDBJ whole genome shotgun (WGS) entry which is preliminary data.</text>
</comment>
<evidence type="ECO:0000256" key="6">
    <source>
        <dbReference type="ARBA" id="ARBA00022723"/>
    </source>
</evidence>
<feature type="compositionally biased region" description="Polar residues" evidence="14">
    <location>
        <begin position="2577"/>
        <end position="2598"/>
    </location>
</feature>
<evidence type="ECO:0000256" key="2">
    <source>
        <dbReference type="ARBA" id="ARBA00004906"/>
    </source>
</evidence>
<evidence type="ECO:0000259" key="15">
    <source>
        <dbReference type="PROSITE" id="PS50069"/>
    </source>
</evidence>
<evidence type="ECO:0000256" key="3">
    <source>
        <dbReference type="ARBA" id="ARBA00022490"/>
    </source>
</evidence>
<dbReference type="SMART" id="SM01337">
    <property type="entry name" value="APC10"/>
    <property type="match status" value="1"/>
</dbReference>
<protein>
    <recommendedName>
        <fullName evidence="21">Cullin-9</fullName>
    </recommendedName>
</protein>
<dbReference type="GO" id="GO:0005737">
    <property type="term" value="C:cytoplasm"/>
    <property type="evidence" value="ECO:0007669"/>
    <property type="project" value="UniProtKB-SubCell"/>
</dbReference>
<dbReference type="InterPro" id="IPR017907">
    <property type="entry name" value="Znf_RING_CS"/>
</dbReference>
<dbReference type="InterPro" id="IPR036317">
    <property type="entry name" value="Cullin_homology_sf"/>
</dbReference>
<dbReference type="InterPro" id="IPR004939">
    <property type="entry name" value="APC_su10/DOC_dom"/>
</dbReference>
<dbReference type="InterPro" id="IPR044066">
    <property type="entry name" value="TRIAD_supradom"/>
</dbReference>
<dbReference type="InterPro" id="IPR056405">
    <property type="entry name" value="ARM_CUL7_CUL9"/>
</dbReference>
<dbReference type="EMBL" id="JAAMOB010000013">
    <property type="protein sequence ID" value="KAF4105484.1"/>
    <property type="molecule type" value="Genomic_DNA"/>
</dbReference>
<keyword evidence="5" id="KW-0808">Transferase</keyword>
<evidence type="ECO:0000256" key="10">
    <source>
        <dbReference type="ARBA" id="ARBA00022833"/>
    </source>
</evidence>
<dbReference type="GO" id="GO:0008270">
    <property type="term" value="F:zinc ion binding"/>
    <property type="evidence" value="ECO:0007669"/>
    <property type="project" value="UniProtKB-KW"/>
</dbReference>
<dbReference type="InterPro" id="IPR013083">
    <property type="entry name" value="Znf_RING/FYVE/PHD"/>
</dbReference>
<feature type="compositionally biased region" description="Acidic residues" evidence="14">
    <location>
        <begin position="2624"/>
        <end position="2665"/>
    </location>
</feature>
<dbReference type="InterPro" id="IPR021097">
    <property type="entry name" value="CPH_domain"/>
</dbReference>
<evidence type="ECO:0000256" key="5">
    <source>
        <dbReference type="ARBA" id="ARBA00022679"/>
    </source>
</evidence>
<dbReference type="CDD" id="cd20359">
    <property type="entry name" value="Rcat_RBR_CUL9"/>
    <property type="match status" value="1"/>
</dbReference>
<comment type="subcellular location">
    <subcellularLocation>
        <location evidence="1">Cytoplasm</location>
    </subcellularLocation>
</comment>
<dbReference type="CDD" id="cd20347">
    <property type="entry name" value="BRcat_RBR_CUL9"/>
    <property type="match status" value="1"/>
</dbReference>
<dbReference type="InterPro" id="IPR016024">
    <property type="entry name" value="ARM-type_fold"/>
</dbReference>
<dbReference type="InterPro" id="IPR002867">
    <property type="entry name" value="IBR_dom"/>
</dbReference>
<feature type="domain" description="RING-type" evidence="16">
    <location>
        <begin position="2380"/>
        <end position="2423"/>
    </location>
</feature>
<evidence type="ECO:0008006" key="21">
    <source>
        <dbReference type="Google" id="ProtNLM"/>
    </source>
</evidence>
<dbReference type="InterPro" id="IPR059120">
    <property type="entry name" value="Cullin-like_AB"/>
</dbReference>
<feature type="region of interest" description="Disordered" evidence="14">
    <location>
        <begin position="731"/>
        <end position="795"/>
    </location>
</feature>
<evidence type="ECO:0000259" key="16">
    <source>
        <dbReference type="PROSITE" id="PS50089"/>
    </source>
</evidence>
<dbReference type="PROSITE" id="PS50089">
    <property type="entry name" value="ZF_RING_2"/>
    <property type="match status" value="2"/>
</dbReference>
<dbReference type="SUPFAM" id="SSF48371">
    <property type="entry name" value="ARM repeat"/>
    <property type="match status" value="1"/>
</dbReference>
<dbReference type="GO" id="GO:0016740">
    <property type="term" value="F:transferase activity"/>
    <property type="evidence" value="ECO:0007669"/>
    <property type="project" value="UniProtKB-KW"/>
</dbReference>
<dbReference type="Gene3D" id="3.30.230.130">
    <property type="entry name" value="Cullin, Chain C, Domain 2"/>
    <property type="match status" value="1"/>
</dbReference>
<dbReference type="PROSITE" id="PS51873">
    <property type="entry name" value="TRIAD"/>
    <property type="match status" value="1"/>
</dbReference>
<feature type="region of interest" description="Disordered" evidence="14">
    <location>
        <begin position="1568"/>
        <end position="1609"/>
    </location>
</feature>
<dbReference type="SUPFAM" id="SSF49785">
    <property type="entry name" value="Galactose-binding domain-like"/>
    <property type="match status" value="1"/>
</dbReference>
<dbReference type="SUPFAM" id="SSF57850">
    <property type="entry name" value="RING/U-box"/>
    <property type="match status" value="2"/>
</dbReference>
<evidence type="ECO:0000256" key="1">
    <source>
        <dbReference type="ARBA" id="ARBA00004496"/>
    </source>
</evidence>
<dbReference type="InterPro" id="IPR047561">
    <property type="entry name" value="BRcat_RBR_CUL9"/>
</dbReference>
<feature type="region of interest" description="Disordered" evidence="14">
    <location>
        <begin position="145"/>
        <end position="172"/>
    </location>
</feature>
<feature type="region of interest" description="Disordered" evidence="14">
    <location>
        <begin position="197"/>
        <end position="218"/>
    </location>
</feature>
<feature type="compositionally biased region" description="Basic and acidic residues" evidence="14">
    <location>
        <begin position="2666"/>
        <end position="2675"/>
    </location>
</feature>
<dbReference type="InterPro" id="IPR008979">
    <property type="entry name" value="Galactose-bd-like_sf"/>
</dbReference>
<dbReference type="PROSITE" id="PS51284">
    <property type="entry name" value="DOC"/>
    <property type="match status" value="1"/>
</dbReference>
<dbReference type="InterPro" id="IPR047560">
    <property type="entry name" value="Rcat_RBR_CUL9"/>
</dbReference>
<dbReference type="InterPro" id="IPR047562">
    <property type="entry name" value="RING-HC_RBR_CUL9"/>
</dbReference>
<keyword evidence="7" id="KW-0677">Repeat</keyword>
<feature type="region of interest" description="Disordered" evidence="14">
    <location>
        <begin position="2577"/>
        <end position="2675"/>
    </location>
</feature>
<dbReference type="Gene3D" id="3.30.40.10">
    <property type="entry name" value="Zinc/RING finger domain, C3HC4 (zinc finger)"/>
    <property type="match status" value="1"/>
</dbReference>
<evidence type="ECO:0000256" key="4">
    <source>
        <dbReference type="ARBA" id="ARBA00022499"/>
    </source>
</evidence>
<accession>A0A7J6CEH6</accession>
<dbReference type="SUPFAM" id="SSF46785">
    <property type="entry name" value="Winged helix' DNA-binding domain"/>
    <property type="match status" value="1"/>
</dbReference>
<dbReference type="Gene3D" id="1.20.1310.10">
    <property type="entry name" value="Cullin Repeats"/>
    <property type="match status" value="1"/>
</dbReference>
<dbReference type="SMART" id="SM00647">
    <property type="entry name" value="IBR"/>
    <property type="match status" value="2"/>
</dbReference>
<feature type="compositionally biased region" description="Basic and acidic residues" evidence="14">
    <location>
        <begin position="2599"/>
        <end position="2608"/>
    </location>
</feature>
<dbReference type="Gene3D" id="1.10.10.10">
    <property type="entry name" value="Winged helix-like DNA-binding domain superfamily/Winged helix DNA-binding domain"/>
    <property type="match status" value="1"/>
</dbReference>
<dbReference type="Pfam" id="PF24742">
    <property type="entry name" value="ARM_CUL7_CUL9"/>
    <property type="match status" value="1"/>
</dbReference>
<dbReference type="Pfam" id="PF03256">
    <property type="entry name" value="ANAPC10"/>
    <property type="match status" value="1"/>
</dbReference>
<dbReference type="CDD" id="cd16624">
    <property type="entry name" value="RING-HC_RBR_CUL9"/>
    <property type="match status" value="1"/>
</dbReference>
<feature type="domain" description="RING-type" evidence="18">
    <location>
        <begin position="2210"/>
        <end position="2427"/>
    </location>
</feature>
<keyword evidence="20" id="KW-1185">Reference proteome</keyword>
<sequence length="2675" mass="300973">MRKMHQCKNEMKRKTTRKVSVARLQKGCDALMSSWCNHSFAVQVRDQTGNLPSKQNDFRLGNDTLPRRRKLHPPRGKVEKEGRPCNTGATMVGERRNGNLLVQLGPKLQAYPEELIRQRRTHDGQTEYLIRWSLLAVDDSNSLGCSNEASGGGSSSSGGGGSSGSTSGESKSESILMWMSTEDVYANCPTLLGKRKADSQRPLLEEEERPSGQFPTDVTFDEGELLDMKDDVKNLVRRARKQMAKNSDFGISITHTIHVLSAYASIGSLVGVFKETGALDLLMELLCNKERQTRRSAGKMLRALASHDAGSRAYVLLSLSQQDGIEQHMDFDNRYTLLELFAETTSSEEHGISFEGIHLPQIPGKLLFSLVKRYLCVTSLMDKLNTAGVESSSERQDVGPSSSTAAYQSEHARVQREFEFTMAMANLISELVRVMGWDRNRQLPLTSTSASRRVEEMNYEIQKHPVRSIFQPRFSASSSFMAATAMAAVTPPKKKKTANGFKTRSDFTSRSAYVEYVQDNLKSGMMVRMLEDYEEVSAGDEGEFRYSNDGSPPVQVYWNSLSRTYWVHWHMIEILGNGSGGQAEKETQEKASSLTETIKLTTVSQTFFSKPPGGLYTLPYLMEGSLDDTGTLSRAEWWEVLFFIKKLEPKQQQEINNILRQSLDEPMVELDESTLTQLSLSSEVARKVLHYLKQNLQASCLGDLLCSHTFTKHYLNCGGAGLEDEEMLMDSSLGGQGASSSSSLSSATASSSSSASSCTMGSVSKKAKKEIPADTGSCGSETESELPTEDDTKYPDDLEEKMKVFNSPKVQGKKSSLEKMGEVVDIMKKSSSDSGLQLAGMKVISKILEEEGPQERSTLRSDSAQTIRDKVLKMLVEMIGSQPKQNAVTALLLTRSLMLKYEWRVSFATEGGVKAILCCMQEYPTCIQVQQIALATLKVITGASKHDPRSVGGCLPLSESGTQMMLEIFASIGSATPEGSKGLLCTIPSAIDLMLSTAGCGLSVRNGLLVIVMLISSHKSLAEQLVACNVSATLKKCLSAQNQHSMLAIIALNHISMVHKLEKKESQDEHDFKDTELKMLVVSLKEMPATKEVILTLEQLLCDETSQLEDERNEVTRSRDTFQDLIRLMDQHRVDRAVQLSILRILNKFLDNYQEDLLPWHESIEPCLSSMTAFVSDREVVQQFIRFLYRLASLNKDYAVVMCRLGTKEALIKAMDKHSTSLLMVTELRDLINDCEKYASLYKKMTTSVLAGCIQMVLGQIEEHRRSHHPINIPFFDVFLRNLCQGSSVELKEDKCWEKVEVSSNHHRANKLTDKNPKTYWESNGCTGSHFINIYMHKGVIIRQLTVLVASEDSSYMPARIVVLGGDDPTNINTELNTVNVAPSASHVVLLENMTRFWPIIQIRVKRCQQGGIDTRVHGFEVLGPKPTFWPVFKEQLCCRTYLFYTTKAHTWCQEILEDKNQLLQLFNKLNSALKHEQMFADRFLPDAEAAEALGRTCWEALITPIVQSITISETSTLSPLSWLMNEYLENTESSKRCKSSASIFNSRVRRLTHLLVHVDTSTVDTEELKPPIKSSINRSRDLKNGKEGKNKETTAVSSSSSSSKPKVKNTSSIAGIALCWQGVVQRQVKSFLDLTCSLPDFVERYRGLFLRLKNTMEELFGQHTAFVLALRQGFSAALLQLSILTAMHVSERFAQYIDKMIQESGVDSGNVDTLNQLQQFLEPMLFLSGLELANTFEHFYRYYLGDRLLGQGKVWLENAVVEQIGTCFPNRFPQQMLTNLSESEELQQEFHLYRLQQLDKNLENFEEMMDEDVSEPEEESDVKVLVLSPRCWVVSAPCYLENPSKHFPAQLCNYLAEFTDFYANGQRMYGLTHSKPRRLQWTWLGHAELQYGSCTLYVSTLQMYILLQFNKHEDVNVEMLQQATGLSPAMLSHALKPLTAGEKGILTHTSSSQDPMKGVLRLNKKTLSQSSDRHCFHFLLPKQTYLNVDEDAALTLERKRNYVYCLIVQIMKNEKEMHIDNLVFMVLDRCQKQEASRTRASVRFSCSTTDVLSCIMHVINKGYLRRNEESPHIVEFLMEDPSTPRKGQAQFSFKMDVKKSSASSSGGSKADTSLGGLIVPPQHPEDGVLEAVLFSMGRTMTQEEVKQLMQRTVQQVAGTLSLDLDRAEHLLIHCKWNVDLLIQRYTDDPDALVLAAGLKIRNPQPAPGPVAQCPVCLSQSKESDPPPMLCCMHYCCRSCWQEYLTARIEQNLVMNCDCPITDCRAQPTSKFFHNILTDKDTIAKYDSALLRGFVECCSNLTWCTNPQGCDQILCKENIGSMGTCSKCCWSSCFSCNFPEAHYPASCSHMSQWMDDGGYYEGMSMEAQSKHLAKLISKRCPSCQAQIEKNEGCLHMTCAKCNHGFCWRCLKPWKPTHKDYYNCSAMVSKAARQEKKFQDYNERCTFHNQAKDFAINLENKVFSINEALQMKSLTFVIDACKILAQARKVLAYSCVYSYYNQDTEKMDVMEQQTEALDLHTNALQILLEETLLQCTDLASCVRLLKPEHINTGLELIRRIQERLVAILQHSTQDFRVGYQSKTGPDQETAQASNLANHTDTNKETKSDGGSDTGDSDNNNNAGEDPGDEAEEDDEYDDEYVPEWHEDYDEEDIDDDDFFSDDDESENLERDFSPFD</sequence>
<dbReference type="Gene3D" id="2.60.120.260">
    <property type="entry name" value="Galactose-binding domain-like"/>
    <property type="match status" value="1"/>
</dbReference>
<dbReference type="InterPro" id="IPR011989">
    <property type="entry name" value="ARM-like"/>
</dbReference>
<dbReference type="PROSITE" id="PS00518">
    <property type="entry name" value="ZF_RING_1"/>
    <property type="match status" value="1"/>
</dbReference>
<evidence type="ECO:0000256" key="11">
    <source>
        <dbReference type="ARBA" id="ARBA00022843"/>
    </source>
</evidence>
<feature type="domain" description="DOC" evidence="17">
    <location>
        <begin position="1270"/>
        <end position="1449"/>
    </location>
</feature>
<dbReference type="PROSITE" id="PS50069">
    <property type="entry name" value="CULLIN_2"/>
    <property type="match status" value="1"/>
</dbReference>
<dbReference type="InterPro" id="IPR036388">
    <property type="entry name" value="WH-like_DNA-bd_sf"/>
</dbReference>
<comment type="similarity">
    <text evidence="13">Belongs to the cullin family.</text>
</comment>
<dbReference type="InterPro" id="IPR036390">
    <property type="entry name" value="WH_DNA-bd_sf"/>
</dbReference>
<evidence type="ECO:0000256" key="14">
    <source>
        <dbReference type="SAM" id="MobiDB-lite"/>
    </source>
</evidence>
<evidence type="ECO:0000256" key="12">
    <source>
        <dbReference type="PROSITE-ProRule" id="PRU00175"/>
    </source>
</evidence>
<dbReference type="InterPro" id="IPR016158">
    <property type="entry name" value="Cullin_homology"/>
</dbReference>
<evidence type="ECO:0000259" key="17">
    <source>
        <dbReference type="PROSITE" id="PS51284"/>
    </source>
</evidence>
<keyword evidence="10" id="KW-0862">Zinc</keyword>
<feature type="domain" description="Cullin family profile" evidence="15">
    <location>
        <begin position="1689"/>
        <end position="1940"/>
    </location>
</feature>
<feature type="compositionally biased region" description="Gly residues" evidence="14">
    <location>
        <begin position="150"/>
        <end position="163"/>
    </location>
</feature>
<name>A0A7J6CEH6_9TELE</name>
<gene>
    <name evidence="19" type="ORF">G5714_013146</name>
</gene>
<dbReference type="Pfam" id="PF23168">
    <property type="entry name" value="CUL7_CUL9_N"/>
    <property type="match status" value="1"/>
</dbReference>
<organism evidence="19 20">
    <name type="scientific">Onychostoma macrolepis</name>
    <dbReference type="NCBI Taxonomy" id="369639"/>
    <lineage>
        <taxon>Eukaryota</taxon>
        <taxon>Metazoa</taxon>
        <taxon>Chordata</taxon>
        <taxon>Craniata</taxon>
        <taxon>Vertebrata</taxon>
        <taxon>Euteleostomi</taxon>
        <taxon>Actinopterygii</taxon>
        <taxon>Neopterygii</taxon>
        <taxon>Teleostei</taxon>
        <taxon>Ostariophysi</taxon>
        <taxon>Cypriniformes</taxon>
        <taxon>Cyprinidae</taxon>
        <taxon>Acrossocheilinae</taxon>
        <taxon>Onychostoma</taxon>
    </lineage>
</organism>
<comment type="pathway">
    <text evidence="2">Protein modification; protein ubiquitination.</text>
</comment>
<dbReference type="InterPro" id="IPR055486">
    <property type="entry name" value="CUL7/CUL9_N"/>
</dbReference>
<evidence type="ECO:0000256" key="7">
    <source>
        <dbReference type="ARBA" id="ARBA00022737"/>
    </source>
</evidence>
<feature type="domain" description="RING-type" evidence="16">
    <location>
        <begin position="2214"/>
        <end position="2261"/>
    </location>
</feature>
<feature type="region of interest" description="Disordered" evidence="14">
    <location>
        <begin position="63"/>
        <end position="92"/>
    </location>
</feature>
<feature type="compositionally biased region" description="Basic and acidic residues" evidence="14">
    <location>
        <begin position="1579"/>
        <end position="1593"/>
    </location>
</feature>
<dbReference type="PANTHER" id="PTHR22771:SF4">
    <property type="entry name" value="CULLIN 7-RELATED"/>
    <property type="match status" value="1"/>
</dbReference>
<evidence type="ECO:0000313" key="20">
    <source>
        <dbReference type="Proteomes" id="UP000579812"/>
    </source>
</evidence>
<dbReference type="Gene3D" id="2.30.30.30">
    <property type="match status" value="1"/>
</dbReference>
<dbReference type="SUPFAM" id="SSF63748">
    <property type="entry name" value="Tudor/PWWP/MBT"/>
    <property type="match status" value="1"/>
</dbReference>
<dbReference type="Pfam" id="PF26557">
    <property type="entry name" value="Cullin_AB"/>
    <property type="match status" value="1"/>
</dbReference>
<dbReference type="InterPro" id="IPR019559">
    <property type="entry name" value="Cullin_neddylation_domain"/>
</dbReference>
<keyword evidence="4" id="KW-1017">Isopeptide bond</keyword>
<proteinExistence type="inferred from homology"/>
<keyword evidence="6" id="KW-0479">Metal-binding</keyword>
<dbReference type="InterPro" id="IPR014722">
    <property type="entry name" value="Rib_uL2_dom2"/>
</dbReference>
<dbReference type="Pfam" id="PF11515">
    <property type="entry name" value="Cul7"/>
    <property type="match status" value="1"/>
</dbReference>
<evidence type="ECO:0000256" key="9">
    <source>
        <dbReference type="ARBA" id="ARBA00022786"/>
    </source>
</evidence>
<keyword evidence="9" id="KW-0833">Ubl conjugation pathway</keyword>
<evidence type="ECO:0000259" key="18">
    <source>
        <dbReference type="PROSITE" id="PS51873"/>
    </source>
</evidence>
<dbReference type="Gene3D" id="1.25.10.10">
    <property type="entry name" value="Leucine-rich Repeat Variant"/>
    <property type="match status" value="1"/>
</dbReference>
<evidence type="ECO:0000256" key="8">
    <source>
        <dbReference type="ARBA" id="ARBA00022771"/>
    </source>
</evidence>